<keyword evidence="2" id="KW-1185">Reference proteome</keyword>
<organism evidence="1 2">
    <name type="scientific">Caenorhabditis nigoni</name>
    <dbReference type="NCBI Taxonomy" id="1611254"/>
    <lineage>
        <taxon>Eukaryota</taxon>
        <taxon>Metazoa</taxon>
        <taxon>Ecdysozoa</taxon>
        <taxon>Nematoda</taxon>
        <taxon>Chromadorea</taxon>
        <taxon>Rhabditida</taxon>
        <taxon>Rhabditina</taxon>
        <taxon>Rhabditomorpha</taxon>
        <taxon>Rhabditoidea</taxon>
        <taxon>Rhabditidae</taxon>
        <taxon>Peloderinae</taxon>
        <taxon>Caenorhabditis</taxon>
    </lineage>
</organism>
<sequence length="69" mass="7673">MWQCGGFVSSVGSIFHPTGKTPLFLSSGTPRCKYLLTSSSSIIYVIQCSRHCCSSQWIDFLKTSLHLKD</sequence>
<comment type="caution">
    <text evidence="1">The sequence shown here is derived from an EMBL/GenBank/DDBJ whole genome shotgun (WGS) entry which is preliminary data.</text>
</comment>
<evidence type="ECO:0000313" key="1">
    <source>
        <dbReference type="EMBL" id="PIC16545.1"/>
    </source>
</evidence>
<dbReference type="EMBL" id="PDUG01000006">
    <property type="protein sequence ID" value="PIC16545.1"/>
    <property type="molecule type" value="Genomic_DNA"/>
</dbReference>
<reference evidence="2" key="1">
    <citation type="submission" date="2017-10" db="EMBL/GenBank/DDBJ databases">
        <title>Rapid genome shrinkage in a self-fertile nematode reveals novel sperm competition proteins.</title>
        <authorList>
            <person name="Yin D."/>
            <person name="Schwarz E.M."/>
            <person name="Thomas C.G."/>
            <person name="Felde R.L."/>
            <person name="Korf I.F."/>
            <person name="Cutter A.D."/>
            <person name="Schartner C.M."/>
            <person name="Ralston E.J."/>
            <person name="Meyer B.J."/>
            <person name="Haag E.S."/>
        </authorList>
    </citation>
    <scope>NUCLEOTIDE SEQUENCE [LARGE SCALE GENOMIC DNA]</scope>
    <source>
        <strain evidence="2">JU1422</strain>
    </source>
</reference>
<evidence type="ECO:0000313" key="2">
    <source>
        <dbReference type="Proteomes" id="UP000230233"/>
    </source>
</evidence>
<accession>A0A2G5SN34</accession>
<protein>
    <submittedName>
        <fullName evidence="1">Uncharacterized protein</fullName>
    </submittedName>
</protein>
<gene>
    <name evidence="1" type="primary">Cnig_chr_X.g23116</name>
    <name evidence="1" type="ORF">B9Z55_023116</name>
</gene>
<proteinExistence type="predicted"/>
<dbReference type="Proteomes" id="UP000230233">
    <property type="component" value="Chromosome X"/>
</dbReference>
<name>A0A2G5SN34_9PELO</name>
<dbReference type="AlphaFoldDB" id="A0A2G5SN34"/>